<feature type="compositionally biased region" description="Polar residues" evidence="1">
    <location>
        <begin position="72"/>
        <end position="81"/>
    </location>
</feature>
<organism evidence="2 3">
    <name type="scientific">Cucurbita moschata</name>
    <name type="common">Winter crookneck squash</name>
    <name type="synonym">Cucurbita pepo var. moschata</name>
    <dbReference type="NCBI Taxonomy" id="3662"/>
    <lineage>
        <taxon>Eukaryota</taxon>
        <taxon>Viridiplantae</taxon>
        <taxon>Streptophyta</taxon>
        <taxon>Embryophyta</taxon>
        <taxon>Tracheophyta</taxon>
        <taxon>Spermatophyta</taxon>
        <taxon>Magnoliopsida</taxon>
        <taxon>eudicotyledons</taxon>
        <taxon>Gunneridae</taxon>
        <taxon>Pentapetalae</taxon>
        <taxon>rosids</taxon>
        <taxon>fabids</taxon>
        <taxon>Cucurbitales</taxon>
        <taxon>Cucurbitaceae</taxon>
        <taxon>Cucurbiteae</taxon>
        <taxon>Cucurbita</taxon>
    </lineage>
</organism>
<dbReference type="KEGG" id="cmos:111463634"/>
<feature type="compositionally biased region" description="Basic and acidic residues" evidence="1">
    <location>
        <begin position="203"/>
        <end position="215"/>
    </location>
</feature>
<dbReference type="GeneID" id="111463634"/>
<name>A0A6J1HK26_CUCMO</name>
<feature type="compositionally biased region" description="Polar residues" evidence="1">
    <location>
        <begin position="647"/>
        <end position="658"/>
    </location>
</feature>
<feature type="compositionally biased region" description="Low complexity" evidence="1">
    <location>
        <begin position="82"/>
        <end position="93"/>
    </location>
</feature>
<feature type="compositionally biased region" description="Basic and acidic residues" evidence="1">
    <location>
        <begin position="403"/>
        <end position="412"/>
    </location>
</feature>
<feature type="region of interest" description="Disordered" evidence="1">
    <location>
        <begin position="332"/>
        <end position="456"/>
    </location>
</feature>
<feature type="region of interest" description="Disordered" evidence="1">
    <location>
        <begin position="486"/>
        <end position="515"/>
    </location>
</feature>
<feature type="compositionally biased region" description="Polar residues" evidence="1">
    <location>
        <begin position="249"/>
        <end position="260"/>
    </location>
</feature>
<dbReference type="InterPro" id="IPR001005">
    <property type="entry name" value="SANT/Myb"/>
</dbReference>
<dbReference type="CDD" id="cd00167">
    <property type="entry name" value="SANT"/>
    <property type="match status" value="1"/>
</dbReference>
<feature type="compositionally biased region" description="Polar residues" evidence="1">
    <location>
        <begin position="486"/>
        <end position="495"/>
    </location>
</feature>
<dbReference type="PANTHER" id="PTHR14000:SF17">
    <property type="entry name" value="MYB-LIKE DOMAIN-CONTAINING PROTEIN"/>
    <property type="match status" value="1"/>
</dbReference>
<dbReference type="RefSeq" id="XP_022963424.1">
    <property type="nucleotide sequence ID" value="XM_023107656.1"/>
</dbReference>
<dbReference type="PANTHER" id="PTHR14000">
    <property type="entry name" value="FINGER CCCH DOMAIN PROTEIN, PUTATIVE (DUF3755)-RELATED"/>
    <property type="match status" value="1"/>
</dbReference>
<keyword evidence="2" id="KW-1185">Reference proteome</keyword>
<feature type="region of interest" description="Disordered" evidence="1">
    <location>
        <begin position="1"/>
        <end position="137"/>
    </location>
</feature>
<gene>
    <name evidence="3" type="primary">LOC111463634</name>
</gene>
<accession>A0A6J1HK26</accession>
<evidence type="ECO:0000256" key="1">
    <source>
        <dbReference type="SAM" id="MobiDB-lite"/>
    </source>
</evidence>
<feature type="region of interest" description="Disordered" evidence="1">
    <location>
        <begin position="627"/>
        <end position="687"/>
    </location>
</feature>
<feature type="region of interest" description="Disordered" evidence="1">
    <location>
        <begin position="160"/>
        <end position="303"/>
    </location>
</feature>
<protein>
    <submittedName>
        <fullName evidence="3">Uncharacterized protein LOC111463634</fullName>
    </submittedName>
</protein>
<dbReference type="Gene3D" id="1.10.10.60">
    <property type="entry name" value="Homeodomain-like"/>
    <property type="match status" value="1"/>
</dbReference>
<evidence type="ECO:0000313" key="3">
    <source>
        <dbReference type="RefSeq" id="XP_022963424.1"/>
    </source>
</evidence>
<dbReference type="Proteomes" id="UP000504609">
    <property type="component" value="Unplaced"/>
</dbReference>
<feature type="compositionally biased region" description="Polar residues" evidence="1">
    <location>
        <begin position="293"/>
        <end position="303"/>
    </location>
</feature>
<feature type="compositionally biased region" description="Acidic residues" evidence="1">
    <location>
        <begin position="849"/>
        <end position="867"/>
    </location>
</feature>
<feature type="compositionally biased region" description="Basic and acidic residues" evidence="1">
    <location>
        <begin position="165"/>
        <end position="182"/>
    </location>
</feature>
<dbReference type="SUPFAM" id="SSF46689">
    <property type="entry name" value="Homeodomain-like"/>
    <property type="match status" value="1"/>
</dbReference>
<feature type="region of interest" description="Disordered" evidence="1">
    <location>
        <begin position="527"/>
        <end position="558"/>
    </location>
</feature>
<dbReference type="AlphaFoldDB" id="A0A6J1HK26"/>
<feature type="region of interest" description="Disordered" evidence="1">
    <location>
        <begin position="842"/>
        <end position="867"/>
    </location>
</feature>
<evidence type="ECO:0000313" key="2">
    <source>
        <dbReference type="Proteomes" id="UP000504609"/>
    </source>
</evidence>
<reference evidence="3" key="1">
    <citation type="submission" date="2025-08" db="UniProtKB">
        <authorList>
            <consortium name="RefSeq"/>
        </authorList>
    </citation>
    <scope>IDENTIFICATION</scope>
    <source>
        <tissue evidence="3">Young leaves</tissue>
    </source>
</reference>
<feature type="compositionally biased region" description="Polar residues" evidence="1">
    <location>
        <begin position="413"/>
        <end position="424"/>
    </location>
</feature>
<dbReference type="InterPro" id="IPR009057">
    <property type="entry name" value="Homeodomain-like_sf"/>
</dbReference>
<sequence>MPSSNSVASSVDIKALRRSPRLLAPTAPPGQHECPSTRRSLRFLQKKDISPPTLPEPRRSHSAIRQVHPSHTCLSPSKNVSPKTPKPVLVNTPKKLKKKLKKPCVVSSENKDSNSGLKKSSTFENGFEGIQTPRRSSRLSCVPKIDNVCEGKNAEVSKSSIDFGGRSRDFKHSNAGSKRDSTFENGLEGIQTPRRSSRLSHAPKSDNALERKNAEVSKSSITFGGRSRDLKHSNIGSKKSSVFEDGSEGIQTPRRSSRLSYAQKIDSALEGKNSKVSKSSSAFEGRSRDLKHSNTGSKESSTFENRFEVIQTTRRSSRLSYAPKIDNALEGKDAKVSKSSITFGGRSRDLKHSNTGSKKSSTFEDGFEGIQTPRRSSRLSCAPKIDNVHEGKNSKVSKSSITFERHSKDLKHSNTGSRKSSTFENGIERMQTPRQSSRLSYAPKIDNAHDGKNTKVSKSSIIFGGHSKDLKHPRLNNEVEGHQSIVKSQIVLGQQDSLEKSSRKRERSRSSDKKTVLLNVQNVVTRESSHEENVVEGGERRKGNSADHEGIATEGGGTEVVGGVMEKKSVAIRKRKREDGVVGIRQGWTKEQEAALQRAYYAAKPTPQFWKKVSKLVPGKSAQDCFDKVHSDHLTPPQPRPRSRTQGSKSCQIELSSLSEDKLLNPNGAKSRKPIRKTQRSQNAQKTVRYLLEKKFRRAVSSEADLFSQLEPNANRSNHSPLPSKQLSITKDLQGNQGFLHERSLSNHKKPLSRFSSSVERVVSPPVLKQVKNKALHEKYIDQLHCREAKRKSMAKCTKKCISEEKGLKEVHAVRTNDLRAAKNALISDARDAIHQLQHLQANGMNDSPDLDDNLYDNVDSENEDEI</sequence>
<feature type="compositionally biased region" description="Polar residues" evidence="1">
    <location>
        <begin position="113"/>
        <end position="124"/>
    </location>
</feature>
<proteinExistence type="predicted"/>
<feature type="compositionally biased region" description="Basic and acidic residues" evidence="1">
    <location>
        <begin position="527"/>
        <end position="551"/>
    </location>
</feature>
<feature type="compositionally biased region" description="Basic residues" evidence="1">
    <location>
        <begin position="670"/>
        <end position="679"/>
    </location>
</feature>